<protein>
    <submittedName>
        <fullName evidence="1">5-oxoprolinase subunit PxpA</fullName>
        <ecNumber evidence="1">3.5.2.9</ecNumber>
    </submittedName>
</protein>
<sequence length="243" mass="26109">MPLLLNADLGEGAGGIDLDVDAAVMPHIHQANIACGFHAGDQMSMLKTLQLAGRHGVMIGAHPGYRDLEGFGRRSMAHTPEEIAALLHYQIAALDGMARSMGLTLAYVKPHGALYNDMMKDAQLRRAVMEAVASFYQPLHLMIQATPEAEAHRREAAALGVPLWLEAFADRCYDDSGLLVPRSCSGAVLSREQTLAQVASLVETGEIIAAGGLRLPLAADTLCVHGDNPESIRVIRELRQLVS</sequence>
<accession>A0AAW8AYQ9</accession>
<dbReference type="Proteomes" id="UP001178354">
    <property type="component" value="Unassembled WGS sequence"/>
</dbReference>
<dbReference type="PANTHER" id="PTHR30292:SF0">
    <property type="entry name" value="5-OXOPROLINASE SUBUNIT A"/>
    <property type="match status" value="1"/>
</dbReference>
<dbReference type="EC" id="3.5.2.9" evidence="1"/>
<comment type="caution">
    <text evidence="1">The sequence shown here is derived from an EMBL/GenBank/DDBJ whole genome shotgun (WGS) entry which is preliminary data.</text>
</comment>
<dbReference type="SUPFAM" id="SSF88713">
    <property type="entry name" value="Glycoside hydrolase/deacetylase"/>
    <property type="match status" value="1"/>
</dbReference>
<keyword evidence="1" id="KW-0378">Hydrolase</keyword>
<keyword evidence="2" id="KW-1185">Reference proteome</keyword>
<evidence type="ECO:0000313" key="1">
    <source>
        <dbReference type="EMBL" id="MDP1519539.1"/>
    </source>
</evidence>
<reference evidence="1" key="1">
    <citation type="journal article" date="2010" name="Int. J. Syst. Evol. Microbiol.">
        <title>Porticoccus litoralis gen. nov., sp. nov., a gammaproteobacterium isolated from the Yellow Sea.</title>
        <authorList>
            <person name="Oh H.M."/>
            <person name="Kim H."/>
            <person name="Kim K.M."/>
            <person name="Min G.S."/>
            <person name="Cho J.C."/>
        </authorList>
    </citation>
    <scope>NUCLEOTIDE SEQUENCE</scope>
    <source>
        <strain evidence="1">DSM 25064</strain>
    </source>
</reference>
<dbReference type="Pfam" id="PF03746">
    <property type="entry name" value="LamB_YcsF"/>
    <property type="match status" value="1"/>
</dbReference>
<dbReference type="PANTHER" id="PTHR30292">
    <property type="entry name" value="UNCHARACTERIZED PROTEIN YBGL-RELATED"/>
    <property type="match status" value="1"/>
</dbReference>
<name>A0AAW8AYQ9_9GAMM</name>
<reference evidence="1" key="2">
    <citation type="submission" date="2023-08" db="EMBL/GenBank/DDBJ databases">
        <authorList>
            <person name="Luo J."/>
        </authorList>
    </citation>
    <scope>NUCLEOTIDE SEQUENCE</scope>
    <source>
        <strain evidence="1">DSM 25064</strain>
    </source>
</reference>
<gene>
    <name evidence="1" type="ORF">Q8A57_00975</name>
</gene>
<dbReference type="GO" id="GO:0005975">
    <property type="term" value="P:carbohydrate metabolic process"/>
    <property type="evidence" value="ECO:0007669"/>
    <property type="project" value="InterPro"/>
</dbReference>
<dbReference type="GO" id="GO:0017168">
    <property type="term" value="F:5-oxoprolinase (ATP-hydrolyzing) activity"/>
    <property type="evidence" value="ECO:0007669"/>
    <property type="project" value="UniProtKB-EC"/>
</dbReference>
<dbReference type="AlphaFoldDB" id="A0AAW8AYQ9"/>
<proteinExistence type="predicted"/>
<dbReference type="InterPro" id="IPR011330">
    <property type="entry name" value="Glyco_hydro/deAcase_b/a-brl"/>
</dbReference>
<dbReference type="CDD" id="cd10787">
    <property type="entry name" value="LamB_YcsF_like"/>
    <property type="match status" value="1"/>
</dbReference>
<dbReference type="NCBIfam" id="NF003816">
    <property type="entry name" value="PRK05406.1-5"/>
    <property type="match status" value="1"/>
</dbReference>
<dbReference type="RefSeq" id="WP_305169053.1">
    <property type="nucleotide sequence ID" value="NZ_JAUUUU010000001.1"/>
</dbReference>
<dbReference type="EMBL" id="JAUUUU010000001">
    <property type="protein sequence ID" value="MDP1519539.1"/>
    <property type="molecule type" value="Genomic_DNA"/>
</dbReference>
<dbReference type="InterPro" id="IPR005501">
    <property type="entry name" value="LamB/YcsF/PxpA-like"/>
</dbReference>
<organism evidence="1 2">
    <name type="scientific">Porticoccus litoralis</name>
    <dbReference type="NCBI Taxonomy" id="434086"/>
    <lineage>
        <taxon>Bacteria</taxon>
        <taxon>Pseudomonadati</taxon>
        <taxon>Pseudomonadota</taxon>
        <taxon>Gammaproteobacteria</taxon>
        <taxon>Cellvibrionales</taxon>
        <taxon>Porticoccaceae</taxon>
        <taxon>Porticoccus</taxon>
    </lineage>
</organism>
<dbReference type="Gene3D" id="3.20.20.370">
    <property type="entry name" value="Glycoside hydrolase/deacetylase"/>
    <property type="match status" value="1"/>
</dbReference>
<dbReference type="NCBIfam" id="NF003814">
    <property type="entry name" value="PRK05406.1-3"/>
    <property type="match status" value="1"/>
</dbReference>
<evidence type="ECO:0000313" key="2">
    <source>
        <dbReference type="Proteomes" id="UP001178354"/>
    </source>
</evidence>